<accession>A0ABR1PRE5</accession>
<reference evidence="2 3" key="1">
    <citation type="submission" date="2023-01" db="EMBL/GenBank/DDBJ databases">
        <title>Analysis of 21 Apiospora genomes using comparative genomics revels a genus with tremendous synthesis potential of carbohydrate active enzymes and secondary metabolites.</title>
        <authorList>
            <person name="Sorensen T."/>
        </authorList>
    </citation>
    <scope>NUCLEOTIDE SEQUENCE [LARGE SCALE GENOMIC DNA]</scope>
    <source>
        <strain evidence="2 3">CBS 24483</strain>
    </source>
</reference>
<dbReference type="GeneID" id="92084317"/>
<dbReference type="RefSeq" id="XP_066692344.1">
    <property type="nucleotide sequence ID" value="XM_066851255.1"/>
</dbReference>
<feature type="chain" id="PRO_5046616631" description="Hypersensitive response-inducing protein" evidence="1">
    <location>
        <begin position="17"/>
        <end position="159"/>
    </location>
</feature>
<protein>
    <recommendedName>
        <fullName evidence="4">Hypersensitive response-inducing protein</fullName>
    </recommendedName>
</protein>
<organism evidence="2 3">
    <name type="scientific">Apiospora aurea</name>
    <dbReference type="NCBI Taxonomy" id="335848"/>
    <lineage>
        <taxon>Eukaryota</taxon>
        <taxon>Fungi</taxon>
        <taxon>Dikarya</taxon>
        <taxon>Ascomycota</taxon>
        <taxon>Pezizomycotina</taxon>
        <taxon>Sordariomycetes</taxon>
        <taxon>Xylariomycetidae</taxon>
        <taxon>Amphisphaeriales</taxon>
        <taxon>Apiosporaceae</taxon>
        <taxon>Apiospora</taxon>
    </lineage>
</organism>
<name>A0ABR1PRE5_9PEZI</name>
<evidence type="ECO:0000256" key="1">
    <source>
        <dbReference type="SAM" id="SignalP"/>
    </source>
</evidence>
<evidence type="ECO:0008006" key="4">
    <source>
        <dbReference type="Google" id="ProtNLM"/>
    </source>
</evidence>
<dbReference type="EMBL" id="JAQQWE010000011">
    <property type="protein sequence ID" value="KAK7936595.1"/>
    <property type="molecule type" value="Genomic_DNA"/>
</dbReference>
<proteinExistence type="predicted"/>
<dbReference type="Proteomes" id="UP001391051">
    <property type="component" value="Unassembled WGS sequence"/>
</dbReference>
<sequence>MKFFATALAAAAAVSGAAVKRDEFTDFRVSSFAAECSPHSVMCHYSFDVYRPGTMETAPGAHCSADVLGNPDGTLPEVRDGKCENSGRTWDMLRFGSGIIFSISTAVSPHSNTTGAYLLVNSNLKMQDEKTSIVQKYIGTPRLRPETPVEDQCTSARAR</sequence>
<keyword evidence="1" id="KW-0732">Signal</keyword>
<evidence type="ECO:0000313" key="2">
    <source>
        <dbReference type="EMBL" id="KAK7936595.1"/>
    </source>
</evidence>
<gene>
    <name evidence="2" type="ORF">PG986_015033</name>
</gene>
<comment type="caution">
    <text evidence="2">The sequence shown here is derived from an EMBL/GenBank/DDBJ whole genome shotgun (WGS) entry which is preliminary data.</text>
</comment>
<evidence type="ECO:0000313" key="3">
    <source>
        <dbReference type="Proteomes" id="UP001391051"/>
    </source>
</evidence>
<feature type="signal peptide" evidence="1">
    <location>
        <begin position="1"/>
        <end position="16"/>
    </location>
</feature>
<keyword evidence="3" id="KW-1185">Reference proteome</keyword>